<evidence type="ECO:0000313" key="2">
    <source>
        <dbReference type="EMBL" id="NIR75866.1"/>
    </source>
</evidence>
<dbReference type="EMBL" id="JAACAK010000096">
    <property type="protein sequence ID" value="NIR75866.1"/>
    <property type="molecule type" value="Genomic_DNA"/>
</dbReference>
<sequence length="400" mass="42628">MAEALRGDVTRFEIVELDMEALVQGLETGTIVLPLADPENQIVELELPAQQVQLRADGLVEGALRTGAEEVDRVALPPEQNYRIGQCVRTREQFSGCGSLTILDEGRTMVGGILVHERLGLTFFEPVDMIIGGRQNPGLHIIYNVTGTEVTEFGEGEEPEVVGLGPADMSRPIPARLASLSAETAFKETSIVLDGDVEFYEIDKSTVWSRQEEVFNTVSVVYGFLEPLSAESPNNSNWGLDLEIKGQEVWVSGGPTTTDGDDLIAEITDPNYFLLNPVADTEVHYLFVGYNVAGLYGKAAGIGNSSGFGSGAGKNHAFGEGRSGQSLKTRWIVMAHEVGHLLGGTHGDGVTDGCTTFIIWDICGISIMPGGGAGGPTTRAPFFSDANDGNIAGVLNSVLP</sequence>
<evidence type="ECO:0000259" key="1">
    <source>
        <dbReference type="PROSITE" id="PS50215"/>
    </source>
</evidence>
<dbReference type="GO" id="GO:0006508">
    <property type="term" value="P:proteolysis"/>
    <property type="evidence" value="ECO:0007669"/>
    <property type="project" value="InterPro"/>
</dbReference>
<dbReference type="Gene3D" id="3.40.390.10">
    <property type="entry name" value="Collagenase (Catalytic Domain)"/>
    <property type="match status" value="1"/>
</dbReference>
<gene>
    <name evidence="2" type="ORF">GWO12_12260</name>
</gene>
<name>A0AAE4ZCC7_9BACT</name>
<protein>
    <recommendedName>
        <fullName evidence="1">Peptidase M12B domain-containing protein</fullName>
    </recommendedName>
</protein>
<dbReference type="GO" id="GO:0004222">
    <property type="term" value="F:metalloendopeptidase activity"/>
    <property type="evidence" value="ECO:0007669"/>
    <property type="project" value="InterPro"/>
</dbReference>
<dbReference type="InterPro" id="IPR024079">
    <property type="entry name" value="MetalloPept_cat_dom_sf"/>
</dbReference>
<evidence type="ECO:0000313" key="3">
    <source>
        <dbReference type="Proteomes" id="UP000702544"/>
    </source>
</evidence>
<dbReference type="PROSITE" id="PS50215">
    <property type="entry name" value="ADAM_MEPRO"/>
    <property type="match status" value="1"/>
</dbReference>
<feature type="domain" description="Peptidase M12B" evidence="1">
    <location>
        <begin position="187"/>
        <end position="400"/>
    </location>
</feature>
<organism evidence="2 3">
    <name type="scientific">Candidatus Kutchimonas denitrificans</name>
    <dbReference type="NCBI Taxonomy" id="3056748"/>
    <lineage>
        <taxon>Bacteria</taxon>
        <taxon>Pseudomonadati</taxon>
        <taxon>Gemmatimonadota</taxon>
        <taxon>Gemmatimonadia</taxon>
        <taxon>Candidatus Palauibacterales</taxon>
        <taxon>Candidatus Palauibacteraceae</taxon>
        <taxon>Candidatus Kutchimonas</taxon>
    </lineage>
</organism>
<dbReference type="Proteomes" id="UP000702544">
    <property type="component" value="Unassembled WGS sequence"/>
</dbReference>
<dbReference type="AlphaFoldDB" id="A0AAE4ZCC7"/>
<reference evidence="2 3" key="1">
    <citation type="submission" date="2020-01" db="EMBL/GenBank/DDBJ databases">
        <title>Genomes assembled from Gulf of Kutch pelagic sediment metagenomes.</title>
        <authorList>
            <person name="Chandrashekar M."/>
            <person name="Mahajan M.S."/>
            <person name="Dave K.J."/>
            <person name="Vatsa P."/>
            <person name="Nathani N.M."/>
        </authorList>
    </citation>
    <scope>NUCLEOTIDE SEQUENCE [LARGE SCALE GENOMIC DNA]</scope>
    <source>
        <strain evidence="2">KS3-K002</strain>
    </source>
</reference>
<dbReference type="SUPFAM" id="SSF55486">
    <property type="entry name" value="Metalloproteases ('zincins'), catalytic domain"/>
    <property type="match status" value="1"/>
</dbReference>
<accession>A0AAE4ZCC7</accession>
<dbReference type="InterPro" id="IPR001590">
    <property type="entry name" value="Peptidase_M12B"/>
</dbReference>
<proteinExistence type="predicted"/>
<comment type="caution">
    <text evidence="2">The sequence shown here is derived from an EMBL/GenBank/DDBJ whole genome shotgun (WGS) entry which is preliminary data.</text>
</comment>